<evidence type="ECO:0000256" key="3">
    <source>
        <dbReference type="RuleBase" id="RU004508"/>
    </source>
</evidence>
<evidence type="ECO:0000313" key="6">
    <source>
        <dbReference type="Proteomes" id="UP000603434"/>
    </source>
</evidence>
<reference evidence="5 6" key="1">
    <citation type="submission" date="2020-08" db="EMBL/GenBank/DDBJ databases">
        <title>Bridging the membrane lipid divide: bacteria of the FCB group superphylum have the potential to synthesize archaeal ether lipids.</title>
        <authorList>
            <person name="Villanueva L."/>
            <person name="Von Meijenfeldt F.A.B."/>
            <person name="Westbye A.B."/>
            <person name="Yadav S."/>
            <person name="Hopmans E.C."/>
            <person name="Dutilh B.E."/>
            <person name="Sinninghe Damste J.S."/>
        </authorList>
    </citation>
    <scope>NUCLEOTIDE SEQUENCE [LARGE SCALE GENOMIC DNA]</scope>
    <source>
        <strain evidence="5">NIOZ-UU30</strain>
    </source>
</reference>
<comment type="similarity">
    <text evidence="2 3">Belongs to the DegT/DnrJ/EryC1 family.</text>
</comment>
<dbReference type="InterPro" id="IPR002716">
    <property type="entry name" value="PIN_dom"/>
</dbReference>
<keyword evidence="1 3" id="KW-0663">Pyridoxal phosphate</keyword>
<dbReference type="InterPro" id="IPR029060">
    <property type="entry name" value="PIN-like_dom_sf"/>
</dbReference>
<evidence type="ECO:0000256" key="2">
    <source>
        <dbReference type="ARBA" id="ARBA00037999"/>
    </source>
</evidence>
<keyword evidence="5" id="KW-0808">Transferase</keyword>
<organism evidence="5 6">
    <name type="scientific">Candidatus Desulfatibia profunda</name>
    <dbReference type="NCBI Taxonomy" id="2841695"/>
    <lineage>
        <taxon>Bacteria</taxon>
        <taxon>Pseudomonadati</taxon>
        <taxon>Thermodesulfobacteriota</taxon>
        <taxon>Desulfobacteria</taxon>
        <taxon>Desulfobacterales</taxon>
        <taxon>Desulfobacterales incertae sedis</taxon>
        <taxon>Candidatus Desulfatibia</taxon>
    </lineage>
</organism>
<dbReference type="InterPro" id="IPR015424">
    <property type="entry name" value="PyrdxlP-dep_Trfase"/>
</dbReference>
<dbReference type="EMBL" id="JACNJH010000065">
    <property type="protein sequence ID" value="MBC8360117.1"/>
    <property type="molecule type" value="Genomic_DNA"/>
</dbReference>
<dbReference type="PANTHER" id="PTHR30244">
    <property type="entry name" value="TRANSAMINASE"/>
    <property type="match status" value="1"/>
</dbReference>
<dbReference type="GO" id="GO:0030170">
    <property type="term" value="F:pyridoxal phosphate binding"/>
    <property type="evidence" value="ECO:0007669"/>
    <property type="project" value="TreeGrafter"/>
</dbReference>
<dbReference type="PANTHER" id="PTHR30244:SF36">
    <property type="entry name" value="3-OXO-GLUCOSE-6-PHOSPHATE:GLUTAMATE AMINOTRANSFERASE"/>
    <property type="match status" value="1"/>
</dbReference>
<protein>
    <submittedName>
        <fullName evidence="5">Aminotransferase class I/II-fold pyridoxal phosphate-dependent enzyme</fullName>
    </submittedName>
</protein>
<dbReference type="GO" id="GO:0000271">
    <property type="term" value="P:polysaccharide biosynthetic process"/>
    <property type="evidence" value="ECO:0007669"/>
    <property type="project" value="TreeGrafter"/>
</dbReference>
<dbReference type="SUPFAM" id="SSF88723">
    <property type="entry name" value="PIN domain-like"/>
    <property type="match status" value="1"/>
</dbReference>
<dbReference type="GO" id="GO:0008483">
    <property type="term" value="F:transaminase activity"/>
    <property type="evidence" value="ECO:0007669"/>
    <property type="project" value="UniProtKB-KW"/>
</dbReference>
<dbReference type="InterPro" id="IPR000653">
    <property type="entry name" value="DegT/StrS_aminotransferase"/>
</dbReference>
<dbReference type="InterPro" id="IPR015421">
    <property type="entry name" value="PyrdxlP-dep_Trfase_major"/>
</dbReference>
<sequence>MKVFIDTNVLIDVAVRADQFPDSLKLINDIIEWDEGNLWISAISLNNLEHILSRLGHKEKARNFLKFIQQTFSIIPFRRSVFTSALAINTPDFEDGIQMASAGEMGMDYIITRNTDDFKDSKVPTLTPTEFLEKWNGGEFDSATSVPFLDLKAQHHQVYNEIDDKITDIIANTGFILGKHVEEFEERFTELQGAKYCIGVSSGTDALHVALLALGIGPGDKVIVPVNTFIATAEAVSLCGGEPVFVDCDKFYNLDTEKLKLKRTEVEEEQRGLLKAIIPVHLYGQPANMAEIMALANEYGIEVVEDCCQAHLGRYQEKSVGGFGKFGAFSFYPGKNLGAYGEAGALITNDEKLYQRAKMIRQHGEIERYHHQVIGHNYRMEAFQGAVLATKSKYLTEWTEKRRANAELYSELLEDVEGIETPQELDETYCVYHLYVIQCDKRDDLKAYLEANGISTGLHYPVPLHMQPAYAFLGYKEGDFPVAETAAKRILSLPMYPELAEAQIRYICDKIKEFCK</sequence>
<dbReference type="AlphaFoldDB" id="A0A8J6NQM2"/>
<proteinExistence type="inferred from homology"/>
<feature type="domain" description="PIN" evidence="4">
    <location>
        <begin position="2"/>
        <end position="116"/>
    </location>
</feature>
<accession>A0A8J6NQM2</accession>
<dbReference type="Gene3D" id="3.40.640.10">
    <property type="entry name" value="Type I PLP-dependent aspartate aminotransferase-like (Major domain)"/>
    <property type="match status" value="1"/>
</dbReference>
<comment type="caution">
    <text evidence="5">The sequence shown here is derived from an EMBL/GenBank/DDBJ whole genome shotgun (WGS) entry which is preliminary data.</text>
</comment>
<keyword evidence="5" id="KW-0032">Aminotransferase</keyword>
<dbReference type="Gene3D" id="3.90.1150.10">
    <property type="entry name" value="Aspartate Aminotransferase, domain 1"/>
    <property type="match status" value="1"/>
</dbReference>
<dbReference type="Pfam" id="PF13470">
    <property type="entry name" value="PIN_3"/>
    <property type="match status" value="1"/>
</dbReference>
<gene>
    <name evidence="5" type="ORF">H8E23_01800</name>
</gene>
<evidence type="ECO:0000259" key="4">
    <source>
        <dbReference type="Pfam" id="PF13470"/>
    </source>
</evidence>
<dbReference type="Proteomes" id="UP000603434">
    <property type="component" value="Unassembled WGS sequence"/>
</dbReference>
<dbReference type="Gene3D" id="3.40.50.1010">
    <property type="entry name" value="5'-nuclease"/>
    <property type="match status" value="1"/>
</dbReference>
<dbReference type="CDD" id="cd00616">
    <property type="entry name" value="AHBA_syn"/>
    <property type="match status" value="1"/>
</dbReference>
<name>A0A8J6NQM2_9BACT</name>
<dbReference type="SUPFAM" id="SSF53383">
    <property type="entry name" value="PLP-dependent transferases"/>
    <property type="match status" value="1"/>
</dbReference>
<dbReference type="Pfam" id="PF01041">
    <property type="entry name" value="DegT_DnrJ_EryC1"/>
    <property type="match status" value="1"/>
</dbReference>
<dbReference type="InterPro" id="IPR015422">
    <property type="entry name" value="PyrdxlP-dep_Trfase_small"/>
</dbReference>
<evidence type="ECO:0000256" key="1">
    <source>
        <dbReference type="ARBA" id="ARBA00022898"/>
    </source>
</evidence>
<evidence type="ECO:0000313" key="5">
    <source>
        <dbReference type="EMBL" id="MBC8360117.1"/>
    </source>
</evidence>